<organism evidence="8 9">
    <name type="scientific">Klebsormidium nitens</name>
    <name type="common">Green alga</name>
    <name type="synonym">Ulothrix nitens</name>
    <dbReference type="NCBI Taxonomy" id="105231"/>
    <lineage>
        <taxon>Eukaryota</taxon>
        <taxon>Viridiplantae</taxon>
        <taxon>Streptophyta</taxon>
        <taxon>Klebsormidiophyceae</taxon>
        <taxon>Klebsormidiales</taxon>
        <taxon>Klebsormidiaceae</taxon>
        <taxon>Klebsormidium</taxon>
    </lineage>
</organism>
<dbReference type="GO" id="GO:0006412">
    <property type="term" value="P:translation"/>
    <property type="evidence" value="ECO:0007669"/>
    <property type="project" value="InterPro"/>
</dbReference>
<evidence type="ECO:0000256" key="7">
    <source>
        <dbReference type="RuleBase" id="RU003877"/>
    </source>
</evidence>
<dbReference type="Gene3D" id="3.90.1180.10">
    <property type="entry name" value="Ribosomal protein L13"/>
    <property type="match status" value="1"/>
</dbReference>
<dbReference type="GO" id="GO:0003729">
    <property type="term" value="F:mRNA binding"/>
    <property type="evidence" value="ECO:0000318"/>
    <property type="project" value="GO_Central"/>
</dbReference>
<dbReference type="InterPro" id="IPR005823">
    <property type="entry name" value="Ribosomal_uL13_bac-type"/>
</dbReference>
<protein>
    <recommendedName>
        <fullName evidence="4">Large ribosomal subunit protein uL13c</fullName>
    </recommendedName>
    <alternativeName>
        <fullName evidence="5">50S ribosomal protein L13, chloroplastic</fullName>
    </alternativeName>
    <alternativeName>
        <fullName evidence="6">CL13</fullName>
    </alternativeName>
</protein>
<dbReference type="GO" id="GO:0022625">
    <property type="term" value="C:cytosolic large ribosomal subunit"/>
    <property type="evidence" value="ECO:0000318"/>
    <property type="project" value="GO_Central"/>
</dbReference>
<keyword evidence="9" id="KW-1185">Reference proteome</keyword>
<dbReference type="Pfam" id="PF00572">
    <property type="entry name" value="Ribosomal_L13"/>
    <property type="match status" value="1"/>
</dbReference>
<comment type="similarity">
    <text evidence="1 7">Belongs to the universal ribosomal protein uL13 family.</text>
</comment>
<dbReference type="Proteomes" id="UP000054558">
    <property type="component" value="Unassembled WGS sequence"/>
</dbReference>
<name>A0A1Y1I9J9_KLENI</name>
<dbReference type="PROSITE" id="PS00783">
    <property type="entry name" value="RIBOSOMAL_L13"/>
    <property type="match status" value="1"/>
</dbReference>
<evidence type="ECO:0000256" key="5">
    <source>
        <dbReference type="ARBA" id="ARBA00077140"/>
    </source>
</evidence>
<dbReference type="InterPro" id="IPR023563">
    <property type="entry name" value="Ribosomal_uL13_CS"/>
</dbReference>
<evidence type="ECO:0000256" key="2">
    <source>
        <dbReference type="ARBA" id="ARBA00022980"/>
    </source>
</evidence>
<dbReference type="GO" id="GO:0017148">
    <property type="term" value="P:negative regulation of translation"/>
    <property type="evidence" value="ECO:0000318"/>
    <property type="project" value="GO_Central"/>
</dbReference>
<dbReference type="GO" id="GO:0003735">
    <property type="term" value="F:structural constituent of ribosome"/>
    <property type="evidence" value="ECO:0000318"/>
    <property type="project" value="GO_Central"/>
</dbReference>
<evidence type="ECO:0000313" key="9">
    <source>
        <dbReference type="Proteomes" id="UP000054558"/>
    </source>
</evidence>
<dbReference type="InterPro" id="IPR005822">
    <property type="entry name" value="Ribosomal_uL13"/>
</dbReference>
<dbReference type="GO" id="GO:0005840">
    <property type="term" value="C:ribosome"/>
    <property type="evidence" value="ECO:0000318"/>
    <property type="project" value="GO_Central"/>
</dbReference>
<dbReference type="InterPro" id="IPR036899">
    <property type="entry name" value="Ribosomal_uL13_sf"/>
</dbReference>
<dbReference type="PANTHER" id="PTHR11545:SF2">
    <property type="entry name" value="LARGE RIBOSOMAL SUBUNIT PROTEIN UL13M"/>
    <property type="match status" value="1"/>
</dbReference>
<evidence type="ECO:0000256" key="1">
    <source>
        <dbReference type="ARBA" id="ARBA00006227"/>
    </source>
</evidence>
<dbReference type="CDD" id="cd00392">
    <property type="entry name" value="Ribosomal_L13"/>
    <property type="match status" value="1"/>
</dbReference>
<dbReference type="STRING" id="105231.A0A1Y1I9J9"/>
<evidence type="ECO:0000256" key="6">
    <source>
        <dbReference type="ARBA" id="ARBA00082726"/>
    </source>
</evidence>
<dbReference type="SUPFAM" id="SSF52161">
    <property type="entry name" value="Ribosomal protein L13"/>
    <property type="match status" value="1"/>
</dbReference>
<dbReference type="PANTHER" id="PTHR11545">
    <property type="entry name" value="RIBOSOMAL PROTEIN L13"/>
    <property type="match status" value="1"/>
</dbReference>
<keyword evidence="3 7" id="KW-0687">Ribonucleoprotein</keyword>
<evidence type="ECO:0000256" key="3">
    <source>
        <dbReference type="ARBA" id="ARBA00023274"/>
    </source>
</evidence>
<sequence>MRRLTITAGKSPDDDATNGRFIPATHRHLYEGVQNLGPDTWNYKTWYPKHEDTLNTKKKWFIVDARDKVLGRLACAIAIKIRGKDSRFFTPSMDMGAYVIVINADKVVVSGKKNSQKLYRRHSGRPGGMRVETFDQLQDRIPERIVEHAVRGMLPKGRLGRTLFTHLKVYTGDKHPHTAQQPEELVIKDPLITRNAPDAVAA</sequence>
<dbReference type="OMA" id="KPWVVID"/>
<proteinExistence type="inferred from homology"/>
<dbReference type="EMBL" id="DF237204">
    <property type="protein sequence ID" value="GAQ85801.1"/>
    <property type="molecule type" value="Genomic_DNA"/>
</dbReference>
<reference evidence="8 9" key="1">
    <citation type="journal article" date="2014" name="Nat. Commun.">
        <title>Klebsormidium flaccidum genome reveals primary factors for plant terrestrial adaptation.</title>
        <authorList>
            <person name="Hori K."/>
            <person name="Maruyama F."/>
            <person name="Fujisawa T."/>
            <person name="Togashi T."/>
            <person name="Yamamoto N."/>
            <person name="Seo M."/>
            <person name="Sato S."/>
            <person name="Yamada T."/>
            <person name="Mori H."/>
            <person name="Tajima N."/>
            <person name="Moriyama T."/>
            <person name="Ikeuchi M."/>
            <person name="Watanabe M."/>
            <person name="Wada H."/>
            <person name="Kobayashi K."/>
            <person name="Saito M."/>
            <person name="Masuda T."/>
            <person name="Sasaki-Sekimoto Y."/>
            <person name="Mashiguchi K."/>
            <person name="Awai K."/>
            <person name="Shimojima M."/>
            <person name="Masuda S."/>
            <person name="Iwai M."/>
            <person name="Nobusawa T."/>
            <person name="Narise T."/>
            <person name="Kondo S."/>
            <person name="Saito H."/>
            <person name="Sato R."/>
            <person name="Murakawa M."/>
            <person name="Ihara Y."/>
            <person name="Oshima-Yamada Y."/>
            <person name="Ohtaka K."/>
            <person name="Satoh M."/>
            <person name="Sonobe K."/>
            <person name="Ishii M."/>
            <person name="Ohtani R."/>
            <person name="Kanamori-Sato M."/>
            <person name="Honoki R."/>
            <person name="Miyazaki D."/>
            <person name="Mochizuki H."/>
            <person name="Umetsu J."/>
            <person name="Higashi K."/>
            <person name="Shibata D."/>
            <person name="Kamiya Y."/>
            <person name="Sato N."/>
            <person name="Nakamura Y."/>
            <person name="Tabata S."/>
            <person name="Ida S."/>
            <person name="Kurokawa K."/>
            <person name="Ohta H."/>
        </authorList>
    </citation>
    <scope>NUCLEOTIDE SEQUENCE [LARGE SCALE GENOMIC DNA]</scope>
    <source>
        <strain evidence="8 9">NIES-2285</strain>
    </source>
</reference>
<dbReference type="FunFam" id="3.90.1180.10:FF:000001">
    <property type="entry name" value="50S ribosomal protein L13"/>
    <property type="match status" value="1"/>
</dbReference>
<dbReference type="AlphaFoldDB" id="A0A1Y1I9J9"/>
<accession>A0A1Y1I9J9</accession>
<dbReference type="NCBIfam" id="TIGR01066">
    <property type="entry name" value="rplM_bact"/>
    <property type="match status" value="1"/>
</dbReference>
<evidence type="ECO:0000313" key="8">
    <source>
        <dbReference type="EMBL" id="GAQ85801.1"/>
    </source>
</evidence>
<gene>
    <name evidence="8" type="ORF">KFL_002550080</name>
</gene>
<evidence type="ECO:0000256" key="4">
    <source>
        <dbReference type="ARBA" id="ARBA00068945"/>
    </source>
</evidence>
<dbReference type="HAMAP" id="MF_01366">
    <property type="entry name" value="Ribosomal_uL13"/>
    <property type="match status" value="1"/>
</dbReference>
<keyword evidence="2 7" id="KW-0689">Ribosomal protein</keyword>
<dbReference type="OrthoDB" id="274622at2759"/>